<gene>
    <name evidence="2" type="ORF">DFH94DRAFT_697468</name>
</gene>
<dbReference type="EMBL" id="WHVB01000030">
    <property type="protein sequence ID" value="KAF8468666.1"/>
    <property type="molecule type" value="Genomic_DNA"/>
</dbReference>
<name>A0A9P5MQF8_9AGAM</name>
<evidence type="ECO:0000256" key="1">
    <source>
        <dbReference type="SAM" id="MobiDB-lite"/>
    </source>
</evidence>
<reference evidence="2" key="2">
    <citation type="journal article" date="2020" name="Nat. Commun.">
        <title>Large-scale genome sequencing of mycorrhizal fungi provides insights into the early evolution of symbiotic traits.</title>
        <authorList>
            <person name="Miyauchi S."/>
            <person name="Kiss E."/>
            <person name="Kuo A."/>
            <person name="Drula E."/>
            <person name="Kohler A."/>
            <person name="Sanchez-Garcia M."/>
            <person name="Morin E."/>
            <person name="Andreopoulos B."/>
            <person name="Barry K.W."/>
            <person name="Bonito G."/>
            <person name="Buee M."/>
            <person name="Carver A."/>
            <person name="Chen C."/>
            <person name="Cichocki N."/>
            <person name="Clum A."/>
            <person name="Culley D."/>
            <person name="Crous P.W."/>
            <person name="Fauchery L."/>
            <person name="Girlanda M."/>
            <person name="Hayes R.D."/>
            <person name="Keri Z."/>
            <person name="LaButti K."/>
            <person name="Lipzen A."/>
            <person name="Lombard V."/>
            <person name="Magnuson J."/>
            <person name="Maillard F."/>
            <person name="Murat C."/>
            <person name="Nolan M."/>
            <person name="Ohm R.A."/>
            <person name="Pangilinan J."/>
            <person name="Pereira M.F."/>
            <person name="Perotto S."/>
            <person name="Peter M."/>
            <person name="Pfister S."/>
            <person name="Riley R."/>
            <person name="Sitrit Y."/>
            <person name="Stielow J.B."/>
            <person name="Szollosi G."/>
            <person name="Zifcakova L."/>
            <person name="Stursova M."/>
            <person name="Spatafora J.W."/>
            <person name="Tedersoo L."/>
            <person name="Vaario L.M."/>
            <person name="Yamada A."/>
            <person name="Yan M."/>
            <person name="Wang P."/>
            <person name="Xu J."/>
            <person name="Bruns T."/>
            <person name="Baldrian P."/>
            <person name="Vilgalys R."/>
            <person name="Dunand C."/>
            <person name="Henrissat B."/>
            <person name="Grigoriev I.V."/>
            <person name="Hibbett D."/>
            <person name="Nagy L.G."/>
            <person name="Martin F.M."/>
        </authorList>
    </citation>
    <scope>NUCLEOTIDE SEQUENCE</scope>
    <source>
        <strain evidence="2">Prilba</strain>
    </source>
</reference>
<evidence type="ECO:0008006" key="4">
    <source>
        <dbReference type="Google" id="ProtNLM"/>
    </source>
</evidence>
<proteinExistence type="predicted"/>
<organism evidence="2 3">
    <name type="scientific">Russula ochroleuca</name>
    <dbReference type="NCBI Taxonomy" id="152965"/>
    <lineage>
        <taxon>Eukaryota</taxon>
        <taxon>Fungi</taxon>
        <taxon>Dikarya</taxon>
        <taxon>Basidiomycota</taxon>
        <taxon>Agaricomycotina</taxon>
        <taxon>Agaricomycetes</taxon>
        <taxon>Russulales</taxon>
        <taxon>Russulaceae</taxon>
        <taxon>Russula</taxon>
    </lineage>
</organism>
<accession>A0A9P5MQF8</accession>
<feature type="region of interest" description="Disordered" evidence="1">
    <location>
        <begin position="1"/>
        <end position="20"/>
    </location>
</feature>
<dbReference type="AlphaFoldDB" id="A0A9P5MQF8"/>
<reference evidence="2" key="1">
    <citation type="submission" date="2019-10" db="EMBL/GenBank/DDBJ databases">
        <authorList>
            <consortium name="DOE Joint Genome Institute"/>
            <person name="Kuo A."/>
            <person name="Miyauchi S."/>
            <person name="Kiss E."/>
            <person name="Drula E."/>
            <person name="Kohler A."/>
            <person name="Sanchez-Garcia M."/>
            <person name="Andreopoulos B."/>
            <person name="Barry K.W."/>
            <person name="Bonito G."/>
            <person name="Buee M."/>
            <person name="Carver A."/>
            <person name="Chen C."/>
            <person name="Cichocki N."/>
            <person name="Clum A."/>
            <person name="Culley D."/>
            <person name="Crous P.W."/>
            <person name="Fauchery L."/>
            <person name="Girlanda M."/>
            <person name="Hayes R."/>
            <person name="Keri Z."/>
            <person name="LaButti K."/>
            <person name="Lipzen A."/>
            <person name="Lombard V."/>
            <person name="Magnuson J."/>
            <person name="Maillard F."/>
            <person name="Morin E."/>
            <person name="Murat C."/>
            <person name="Nolan M."/>
            <person name="Ohm R."/>
            <person name="Pangilinan J."/>
            <person name="Pereira M."/>
            <person name="Perotto S."/>
            <person name="Peter M."/>
            <person name="Riley R."/>
            <person name="Sitrit Y."/>
            <person name="Stielow B."/>
            <person name="Szollosi G."/>
            <person name="Zifcakova L."/>
            <person name="Stursova M."/>
            <person name="Spatafora J.W."/>
            <person name="Tedersoo L."/>
            <person name="Vaario L.-M."/>
            <person name="Yamada A."/>
            <person name="Yan M."/>
            <person name="Wang P."/>
            <person name="Xu J."/>
            <person name="Bruns T."/>
            <person name="Baldrian P."/>
            <person name="Vilgalys R."/>
            <person name="Henrissat B."/>
            <person name="Grigoriev I.V."/>
            <person name="Hibbett D."/>
            <person name="Nagy L.G."/>
            <person name="Martin F.M."/>
        </authorList>
    </citation>
    <scope>NUCLEOTIDE SEQUENCE</scope>
    <source>
        <strain evidence="2">Prilba</strain>
    </source>
</reference>
<feature type="compositionally biased region" description="Polar residues" evidence="1">
    <location>
        <begin position="1"/>
        <end position="15"/>
    </location>
</feature>
<evidence type="ECO:0000313" key="3">
    <source>
        <dbReference type="Proteomes" id="UP000759537"/>
    </source>
</evidence>
<protein>
    <recommendedName>
        <fullName evidence="4">F-box domain-containing protein</fullName>
    </recommendedName>
</protein>
<keyword evidence="3" id="KW-1185">Reference proteome</keyword>
<evidence type="ECO:0000313" key="2">
    <source>
        <dbReference type="EMBL" id="KAF8468666.1"/>
    </source>
</evidence>
<dbReference type="OrthoDB" id="3203181at2759"/>
<comment type="caution">
    <text evidence="2">The sequence shown here is derived from an EMBL/GenBank/DDBJ whole genome shotgun (WGS) entry which is preliminary data.</text>
</comment>
<feature type="region of interest" description="Disordered" evidence="1">
    <location>
        <begin position="603"/>
        <end position="624"/>
    </location>
</feature>
<sequence>MPYQSYQPFSSTRPTGNRPHKPLIHTLDDYSLLNIFSLSRPEILDENEVDDSRFSEVGEWIRERWWCRLVQVCRRWRYIVLESASHLRLSLVCVRGTPVADMLAHSPPLPVIIDHFDRYHEITAEDAEGIILALQHRDRVRRIRLRKFVSILPKLINFLDGEFPILEYLLIESQELQWPLFEHKMSLPETFRAPHLRHLLLTSLDIPIGSPLLTTMGSLVTLSLSSIPRSAYFDPNALLQRVSLLPQLEMLGIYFETHFPSNIERQLLHTPIMMRVTFPNLRWLGFKGGSAYLEALLPQVTTPLLEKLQVYFFAQLTYSIPHLQQFVSTAENLRHNTITLAFHSQCVDVMAYPHEGARMYTLSLSLNARSLDWQLSSTIQVSHSLRTVFSAVEHLSLKYDGPTASSWGTELDHTRWRELLGLFINVKTLFVDDRLVGQLSPVVHPGTGESPMELLPELQELSCPVMPTSVNAFTSFIDARQKAGRPVTMIYRRETRPAPPSRWLKMQRVRGAINVDVPSLQVHTKTDDEVEKHTIVSGRDGFGLARLPVRAHALMTLHLMMARAASTNMMPVEKLDEHLYLIFSSHPSLRRIGGVNIVRPPKRPRAACTDSCSAPISVPPKPRE</sequence>
<dbReference type="Proteomes" id="UP000759537">
    <property type="component" value="Unassembled WGS sequence"/>
</dbReference>